<protein>
    <submittedName>
        <fullName evidence="1">Uncharacterized protein</fullName>
    </submittedName>
</protein>
<gene>
    <name evidence="1" type="ORF">EV182_003856</name>
</gene>
<name>A0ACC1HC40_9FUNG</name>
<sequence>TSSDETETWRDLEKHGFDRSFRPVTGKVAGDEASQYHSSRDNPDTEKGAEEVDRQQGSGPDSDNNNAQN</sequence>
<evidence type="ECO:0000313" key="1">
    <source>
        <dbReference type="EMBL" id="KAJ1674150.1"/>
    </source>
</evidence>
<accession>A0ACC1HC40</accession>
<dbReference type="Proteomes" id="UP001145114">
    <property type="component" value="Unassembled WGS sequence"/>
</dbReference>
<proteinExistence type="predicted"/>
<comment type="caution">
    <text evidence="1">The sequence shown here is derived from an EMBL/GenBank/DDBJ whole genome shotgun (WGS) entry which is preliminary data.</text>
</comment>
<feature type="non-terminal residue" evidence="1">
    <location>
        <position position="1"/>
    </location>
</feature>
<evidence type="ECO:0000313" key="2">
    <source>
        <dbReference type="Proteomes" id="UP001145114"/>
    </source>
</evidence>
<organism evidence="1 2">
    <name type="scientific">Spiromyces aspiralis</name>
    <dbReference type="NCBI Taxonomy" id="68401"/>
    <lineage>
        <taxon>Eukaryota</taxon>
        <taxon>Fungi</taxon>
        <taxon>Fungi incertae sedis</taxon>
        <taxon>Zoopagomycota</taxon>
        <taxon>Kickxellomycotina</taxon>
        <taxon>Kickxellomycetes</taxon>
        <taxon>Kickxellales</taxon>
        <taxon>Kickxellaceae</taxon>
        <taxon>Spiromyces</taxon>
    </lineage>
</organism>
<keyword evidence="2" id="KW-1185">Reference proteome</keyword>
<dbReference type="EMBL" id="JAMZIH010006218">
    <property type="protein sequence ID" value="KAJ1674150.1"/>
    <property type="molecule type" value="Genomic_DNA"/>
</dbReference>
<reference evidence="1" key="1">
    <citation type="submission" date="2022-06" db="EMBL/GenBank/DDBJ databases">
        <title>Phylogenomic reconstructions and comparative analyses of Kickxellomycotina fungi.</title>
        <authorList>
            <person name="Reynolds N.K."/>
            <person name="Stajich J.E."/>
            <person name="Barry K."/>
            <person name="Grigoriev I.V."/>
            <person name="Crous P."/>
            <person name="Smith M.E."/>
        </authorList>
    </citation>
    <scope>NUCLEOTIDE SEQUENCE</scope>
    <source>
        <strain evidence="1">RSA 2271</strain>
    </source>
</reference>